<protein>
    <submittedName>
        <fullName evidence="5">AraC family transcriptional regulator</fullName>
    </submittedName>
</protein>
<dbReference type="PANTHER" id="PTHR46796:SF15">
    <property type="entry name" value="BLL1074 PROTEIN"/>
    <property type="match status" value="1"/>
</dbReference>
<keyword evidence="1" id="KW-0805">Transcription regulation</keyword>
<dbReference type="Proteomes" id="UP000586827">
    <property type="component" value="Unassembled WGS sequence"/>
</dbReference>
<organism evidence="5 6">
    <name type="scientific">Nocardia uniformis</name>
    <dbReference type="NCBI Taxonomy" id="53432"/>
    <lineage>
        <taxon>Bacteria</taxon>
        <taxon>Bacillati</taxon>
        <taxon>Actinomycetota</taxon>
        <taxon>Actinomycetes</taxon>
        <taxon>Mycobacteriales</taxon>
        <taxon>Nocardiaceae</taxon>
        <taxon>Nocardia</taxon>
    </lineage>
</organism>
<keyword evidence="6" id="KW-1185">Reference proteome</keyword>
<dbReference type="InterPro" id="IPR009057">
    <property type="entry name" value="Homeodomain-like_sf"/>
</dbReference>
<feature type="domain" description="HTH araC/xylS-type" evidence="4">
    <location>
        <begin position="159"/>
        <end position="256"/>
    </location>
</feature>
<sequence length="280" mass="30096">MTSMLAPARNADLLESPLPVPESLRPWFAELGRIAMVTDTPQALFHIPQVTTTIMLQTEISGRGAAFVIGPQTRASYWTADRPGGCLRIRLAPGTTRQLLGISTADLADRMVHLGDMPGAVGELADELLTLPSDEVVPFLEAALPQRISETSTQRAHRDLLRSAVEAITGSAGTPVPDLAADLAVSERQLRNLFNTGIGLSPKHFGRISRVRQVIAHGGSTPWAEVASTAGFYDQSHLSADFRSLMGVPPAMFFRGDLPAPAHCRNNPGRERYSSEQAAA</sequence>
<dbReference type="AlphaFoldDB" id="A0A849C4P9"/>
<keyword evidence="2" id="KW-0238">DNA-binding</keyword>
<evidence type="ECO:0000313" key="6">
    <source>
        <dbReference type="Proteomes" id="UP000586827"/>
    </source>
</evidence>
<dbReference type="SMART" id="SM00342">
    <property type="entry name" value="HTH_ARAC"/>
    <property type="match status" value="1"/>
</dbReference>
<comment type="caution">
    <text evidence="5">The sequence shown here is derived from an EMBL/GenBank/DDBJ whole genome shotgun (WGS) entry which is preliminary data.</text>
</comment>
<dbReference type="InterPro" id="IPR018060">
    <property type="entry name" value="HTH_AraC"/>
</dbReference>
<gene>
    <name evidence="5" type="ORF">HLB23_22545</name>
</gene>
<keyword evidence="3" id="KW-0804">Transcription</keyword>
<evidence type="ECO:0000256" key="1">
    <source>
        <dbReference type="ARBA" id="ARBA00023015"/>
    </source>
</evidence>
<dbReference type="Gene3D" id="1.10.10.60">
    <property type="entry name" value="Homeodomain-like"/>
    <property type="match status" value="1"/>
</dbReference>
<dbReference type="Pfam" id="PF12833">
    <property type="entry name" value="HTH_18"/>
    <property type="match status" value="1"/>
</dbReference>
<dbReference type="PANTHER" id="PTHR46796">
    <property type="entry name" value="HTH-TYPE TRANSCRIPTIONAL ACTIVATOR RHAS-RELATED"/>
    <property type="match status" value="1"/>
</dbReference>
<dbReference type="SUPFAM" id="SSF46689">
    <property type="entry name" value="Homeodomain-like"/>
    <property type="match status" value="1"/>
</dbReference>
<dbReference type="GO" id="GO:0043565">
    <property type="term" value="F:sequence-specific DNA binding"/>
    <property type="evidence" value="ECO:0007669"/>
    <property type="project" value="InterPro"/>
</dbReference>
<dbReference type="EMBL" id="JABELX010000008">
    <property type="protein sequence ID" value="NNH72606.1"/>
    <property type="molecule type" value="Genomic_DNA"/>
</dbReference>
<evidence type="ECO:0000259" key="4">
    <source>
        <dbReference type="PROSITE" id="PS01124"/>
    </source>
</evidence>
<evidence type="ECO:0000313" key="5">
    <source>
        <dbReference type="EMBL" id="NNH72606.1"/>
    </source>
</evidence>
<proteinExistence type="predicted"/>
<reference evidence="5 6" key="1">
    <citation type="submission" date="2020-05" db="EMBL/GenBank/DDBJ databases">
        <title>MicrobeNet Type strains.</title>
        <authorList>
            <person name="Nicholson A.C."/>
        </authorList>
    </citation>
    <scope>NUCLEOTIDE SEQUENCE [LARGE SCALE GENOMIC DNA]</scope>
    <source>
        <strain evidence="5 6">JCM 3224</strain>
    </source>
</reference>
<name>A0A849C4P9_9NOCA</name>
<dbReference type="InterPro" id="IPR050204">
    <property type="entry name" value="AraC_XylS_family_regulators"/>
</dbReference>
<evidence type="ECO:0000256" key="2">
    <source>
        <dbReference type="ARBA" id="ARBA00023125"/>
    </source>
</evidence>
<evidence type="ECO:0000256" key="3">
    <source>
        <dbReference type="ARBA" id="ARBA00023163"/>
    </source>
</evidence>
<accession>A0A849C4P9</accession>
<dbReference type="PROSITE" id="PS01124">
    <property type="entry name" value="HTH_ARAC_FAMILY_2"/>
    <property type="match status" value="1"/>
</dbReference>
<dbReference type="GO" id="GO:0003700">
    <property type="term" value="F:DNA-binding transcription factor activity"/>
    <property type="evidence" value="ECO:0007669"/>
    <property type="project" value="InterPro"/>
</dbReference>